<dbReference type="EMBL" id="KK120986">
    <property type="protein sequence ID" value="KFM79505.1"/>
    <property type="molecule type" value="Genomic_DNA"/>
</dbReference>
<gene>
    <name evidence="1" type="ORF">X975_09717</name>
</gene>
<accession>A0A087UQ66</accession>
<evidence type="ECO:0000313" key="1">
    <source>
        <dbReference type="EMBL" id="KFM79505.1"/>
    </source>
</evidence>
<dbReference type="Proteomes" id="UP000054359">
    <property type="component" value="Unassembled WGS sequence"/>
</dbReference>
<name>A0A087UQ66_STEMI</name>
<sequence>SLSSNEVQYCSVSRTGFRNQGSYPFLLTALYNLMFLEDWHVFILPFD</sequence>
<protein>
    <submittedName>
        <fullName evidence="1">Uncharacterized protein</fullName>
    </submittedName>
</protein>
<reference evidence="1 2" key="1">
    <citation type="submission" date="2013-11" db="EMBL/GenBank/DDBJ databases">
        <title>Genome sequencing of Stegodyphus mimosarum.</title>
        <authorList>
            <person name="Bechsgaard J."/>
        </authorList>
    </citation>
    <scope>NUCLEOTIDE SEQUENCE [LARGE SCALE GENOMIC DNA]</scope>
</reference>
<dbReference type="AlphaFoldDB" id="A0A087UQ66"/>
<feature type="non-terminal residue" evidence="1">
    <location>
        <position position="47"/>
    </location>
</feature>
<keyword evidence="2" id="KW-1185">Reference proteome</keyword>
<organism evidence="1 2">
    <name type="scientific">Stegodyphus mimosarum</name>
    <name type="common">African social velvet spider</name>
    <dbReference type="NCBI Taxonomy" id="407821"/>
    <lineage>
        <taxon>Eukaryota</taxon>
        <taxon>Metazoa</taxon>
        <taxon>Ecdysozoa</taxon>
        <taxon>Arthropoda</taxon>
        <taxon>Chelicerata</taxon>
        <taxon>Arachnida</taxon>
        <taxon>Araneae</taxon>
        <taxon>Araneomorphae</taxon>
        <taxon>Entelegynae</taxon>
        <taxon>Eresoidea</taxon>
        <taxon>Eresidae</taxon>
        <taxon>Stegodyphus</taxon>
    </lineage>
</organism>
<evidence type="ECO:0000313" key="2">
    <source>
        <dbReference type="Proteomes" id="UP000054359"/>
    </source>
</evidence>
<feature type="non-terminal residue" evidence="1">
    <location>
        <position position="1"/>
    </location>
</feature>
<proteinExistence type="predicted"/>